<gene>
    <name evidence="15" type="primary">Ccdc181</name>
    <name evidence="15" type="ORF">ERIRUB_R05039</name>
</gene>
<comment type="similarity">
    <text evidence="4">Belongs to the CCDC181 family.</text>
</comment>
<evidence type="ECO:0000256" key="8">
    <source>
        <dbReference type="ARBA" id="ARBA00022846"/>
    </source>
</evidence>
<evidence type="ECO:0000256" key="12">
    <source>
        <dbReference type="ARBA" id="ARBA00023273"/>
    </source>
</evidence>
<evidence type="ECO:0000256" key="5">
    <source>
        <dbReference type="ARBA" id="ARBA00022306"/>
    </source>
</evidence>
<dbReference type="PANTHER" id="PTHR14320:SF2">
    <property type="entry name" value="COILED-COIL DOMAIN-CONTAINING PROTEIN 181"/>
    <property type="match status" value="1"/>
</dbReference>
<keyword evidence="12" id="KW-0966">Cell projection</keyword>
<keyword evidence="16" id="KW-1185">Reference proteome</keyword>
<comment type="function">
    <text evidence="1">Microtubule-binding protein that localizes to the microtubular manchette of elongating spermatids.</text>
</comment>
<dbReference type="EMBL" id="VZSK01001502">
    <property type="protein sequence ID" value="NWY70982.1"/>
    <property type="molecule type" value="Genomic_DNA"/>
</dbReference>
<feature type="compositionally biased region" description="Basic and acidic residues" evidence="14">
    <location>
        <begin position="67"/>
        <end position="124"/>
    </location>
</feature>
<keyword evidence="6" id="KW-0963">Cytoplasm</keyword>
<dbReference type="Proteomes" id="UP000529965">
    <property type="component" value="Unassembled WGS sequence"/>
</dbReference>
<keyword evidence="8" id="KW-0282">Flagellum</keyword>
<dbReference type="GO" id="GO:0008017">
    <property type="term" value="F:microtubule binding"/>
    <property type="evidence" value="ECO:0007669"/>
    <property type="project" value="InterPro"/>
</dbReference>
<evidence type="ECO:0000256" key="9">
    <source>
        <dbReference type="ARBA" id="ARBA00023054"/>
    </source>
</evidence>
<evidence type="ECO:0000256" key="13">
    <source>
        <dbReference type="ARBA" id="ARBA00047162"/>
    </source>
</evidence>
<accession>A0A7K7GMV4</accession>
<organism evidence="15 16">
    <name type="scientific">Erithacus rubecula</name>
    <name type="common">European robin</name>
    <dbReference type="NCBI Taxonomy" id="37610"/>
    <lineage>
        <taxon>Eukaryota</taxon>
        <taxon>Metazoa</taxon>
        <taxon>Chordata</taxon>
        <taxon>Craniata</taxon>
        <taxon>Vertebrata</taxon>
        <taxon>Euteleostomi</taxon>
        <taxon>Archelosauria</taxon>
        <taxon>Archosauria</taxon>
        <taxon>Dinosauria</taxon>
        <taxon>Saurischia</taxon>
        <taxon>Theropoda</taxon>
        <taxon>Coelurosauria</taxon>
        <taxon>Aves</taxon>
        <taxon>Neognathae</taxon>
        <taxon>Neoaves</taxon>
        <taxon>Telluraves</taxon>
        <taxon>Australaves</taxon>
        <taxon>Passeriformes</taxon>
        <taxon>Turdidae</taxon>
        <taxon>Erithacus</taxon>
    </lineage>
</organism>
<dbReference type="AlphaFoldDB" id="A0A7K7GMV4"/>
<feature type="compositionally biased region" description="Basic and acidic residues" evidence="14">
    <location>
        <begin position="314"/>
        <end position="323"/>
    </location>
</feature>
<feature type="compositionally biased region" description="Basic and acidic residues" evidence="14">
    <location>
        <begin position="288"/>
        <end position="297"/>
    </location>
</feature>
<keyword evidence="10" id="KW-0969">Cilium</keyword>
<feature type="compositionally biased region" description="Basic and acidic residues" evidence="14">
    <location>
        <begin position="40"/>
        <end position="53"/>
    </location>
</feature>
<evidence type="ECO:0000256" key="10">
    <source>
        <dbReference type="ARBA" id="ARBA00023069"/>
    </source>
</evidence>
<protein>
    <recommendedName>
        <fullName evidence="5">Coiled-coil domain-containing protein 181</fullName>
    </recommendedName>
</protein>
<evidence type="ECO:0000256" key="11">
    <source>
        <dbReference type="ARBA" id="ARBA00023212"/>
    </source>
</evidence>
<feature type="compositionally biased region" description="Polar residues" evidence="14">
    <location>
        <begin position="298"/>
        <end position="313"/>
    </location>
</feature>
<evidence type="ECO:0000256" key="1">
    <source>
        <dbReference type="ARBA" id="ARBA00002213"/>
    </source>
</evidence>
<evidence type="ECO:0000313" key="16">
    <source>
        <dbReference type="Proteomes" id="UP000529965"/>
    </source>
</evidence>
<dbReference type="PANTHER" id="PTHR14320">
    <property type="entry name" value="COILED-COIL DOMAIN-CONTAINING PROTEIN 181"/>
    <property type="match status" value="1"/>
</dbReference>
<feature type="non-terminal residue" evidence="15">
    <location>
        <position position="469"/>
    </location>
</feature>
<keyword evidence="9" id="KW-0175">Coiled coil</keyword>
<dbReference type="InterPro" id="IPR026687">
    <property type="entry name" value="CCDC181"/>
</dbReference>
<feature type="non-terminal residue" evidence="15">
    <location>
        <position position="1"/>
    </location>
</feature>
<evidence type="ECO:0000256" key="7">
    <source>
        <dbReference type="ARBA" id="ARBA00022701"/>
    </source>
</evidence>
<sequence length="469" mass="54743">TKMSEKEDQADVGDSTVNVEYEDDFEKDPECLTDEEENQNLEKKKPEEKKEDVEAQVPKAADTFQEGSKEMEEKLDQPSEADVKVIYSNEKHLESRADTEQKHHESDTERSIQEFKLENEQKLDDGEDEEMKPYVLEKIEGTNKELENPALAAQNRERKLKFKDEAALQAPPPEDAAVGKTDLARGDDLSVGLSLMHISGDTGQKGTSPSQRAGSAVEVTDDRVLVEKGGKFELLSLCDIESQGILLPVNVYFPDTGTPLSNSLPPTLQIKELPPSDSKEQPNSALNDTRDLEKQKTESANISMKGSTYTLTPRQKELRKQREIRNERLRREEEDKKRELEDLKRQENDLVFRAWLQKKKVQIQEEKRIRRAKQLEEMRMKEVIRDPEEAYRLWLKKKHQQYAKERRIEFLRRQAEEVPFIPRREECDRAFRDWLRKKREEKQAAELAAKERARQIRLEVRRARHRRNI</sequence>
<feature type="compositionally biased region" description="Acidic residues" evidence="14">
    <location>
        <begin position="20"/>
        <end position="39"/>
    </location>
</feature>
<feature type="region of interest" description="Disordered" evidence="14">
    <location>
        <begin position="1"/>
        <end position="130"/>
    </location>
</feature>
<feature type="compositionally biased region" description="Polar residues" evidence="14">
    <location>
        <begin position="201"/>
        <end position="213"/>
    </location>
</feature>
<feature type="region of interest" description="Disordered" evidence="14">
    <location>
        <begin position="197"/>
        <end position="216"/>
    </location>
</feature>
<keyword evidence="11" id="KW-0206">Cytoskeleton</keyword>
<evidence type="ECO:0000256" key="3">
    <source>
        <dbReference type="ARBA" id="ARBA00004245"/>
    </source>
</evidence>
<proteinExistence type="inferred from homology"/>
<evidence type="ECO:0000256" key="6">
    <source>
        <dbReference type="ARBA" id="ARBA00022490"/>
    </source>
</evidence>
<comment type="subcellular location">
    <subcellularLocation>
        <location evidence="2">Cell projection</location>
        <location evidence="2">Cilium</location>
        <location evidence="2">Flagellum</location>
    </subcellularLocation>
    <subcellularLocation>
        <location evidence="3">Cytoplasm</location>
        <location evidence="3">Cytoskeleton</location>
    </subcellularLocation>
</comment>
<evidence type="ECO:0000256" key="14">
    <source>
        <dbReference type="SAM" id="MobiDB-lite"/>
    </source>
</evidence>
<dbReference type="GO" id="GO:0031514">
    <property type="term" value="C:motile cilium"/>
    <property type="evidence" value="ECO:0007669"/>
    <property type="project" value="UniProtKB-SubCell"/>
</dbReference>
<dbReference type="GO" id="GO:0005874">
    <property type="term" value="C:microtubule"/>
    <property type="evidence" value="ECO:0007669"/>
    <property type="project" value="UniProtKB-KW"/>
</dbReference>
<evidence type="ECO:0000313" key="15">
    <source>
        <dbReference type="EMBL" id="NWY70982.1"/>
    </source>
</evidence>
<evidence type="ECO:0000256" key="2">
    <source>
        <dbReference type="ARBA" id="ARBA00004230"/>
    </source>
</evidence>
<evidence type="ECO:0000256" key="4">
    <source>
        <dbReference type="ARBA" id="ARBA00005737"/>
    </source>
</evidence>
<feature type="region of interest" description="Disordered" evidence="14">
    <location>
        <begin position="263"/>
        <end position="323"/>
    </location>
</feature>
<name>A0A7K7GMV4_ERIRU</name>
<reference evidence="15 16" key="1">
    <citation type="submission" date="2019-09" db="EMBL/GenBank/DDBJ databases">
        <title>Bird 10,000 Genomes (B10K) Project - Family phase.</title>
        <authorList>
            <person name="Zhang G."/>
        </authorList>
    </citation>
    <scope>NUCLEOTIDE SEQUENCE [LARGE SCALE GENOMIC DNA]</scope>
    <source>
        <strain evidence="15">OUT-0015</strain>
        <tissue evidence="15">Blood</tissue>
    </source>
</reference>
<comment type="subunit">
    <text evidence="13">Homodimer. Interacts with HOOK1. Interacts with HOOK2. Interacts with HOOK3.</text>
</comment>
<comment type="caution">
    <text evidence="15">The sequence shown here is derived from an EMBL/GenBank/DDBJ whole genome shotgun (WGS) entry which is preliminary data.</text>
</comment>
<keyword evidence="7" id="KW-0493">Microtubule</keyword>